<evidence type="ECO:0000313" key="1">
    <source>
        <dbReference type="EMBL" id="KAJ9081975.1"/>
    </source>
</evidence>
<sequence>MLLLSLIHNDYIITISPNAQEADQLYLNKRNHNVGLLRKEGDGIRIENSFLLETWAQEWDLNPDPEYPHAACPCFLKLEPLQAEAKNDGLNGKASQTKGISVSNRGVIKVPNGVNEISIISFMSLKSTLVTNQELTQERGMGLWLSLMTTTLKQDNQVAKLIFLTNERTPGPGAILLPLNQST</sequence>
<keyword evidence="2" id="KW-1185">Reference proteome</keyword>
<evidence type="ECO:0000313" key="2">
    <source>
        <dbReference type="Proteomes" id="UP001165960"/>
    </source>
</evidence>
<dbReference type="EMBL" id="QTSX02001449">
    <property type="protein sequence ID" value="KAJ9081975.1"/>
    <property type="molecule type" value="Genomic_DNA"/>
</dbReference>
<protein>
    <submittedName>
        <fullName evidence="1">Uncharacterized protein</fullName>
    </submittedName>
</protein>
<comment type="caution">
    <text evidence="1">The sequence shown here is derived from an EMBL/GenBank/DDBJ whole genome shotgun (WGS) entry which is preliminary data.</text>
</comment>
<reference evidence="1" key="1">
    <citation type="submission" date="2022-04" db="EMBL/GenBank/DDBJ databases">
        <title>Genome of the entomopathogenic fungus Entomophthora muscae.</title>
        <authorList>
            <person name="Elya C."/>
            <person name="Lovett B.R."/>
            <person name="Lee E."/>
            <person name="Macias A.M."/>
            <person name="Hajek A.E."/>
            <person name="De Bivort B.L."/>
            <person name="Kasson M.T."/>
            <person name="De Fine Licht H.H."/>
            <person name="Stajich J.E."/>
        </authorList>
    </citation>
    <scope>NUCLEOTIDE SEQUENCE</scope>
    <source>
        <strain evidence="1">Berkeley</strain>
    </source>
</reference>
<accession>A0ACC2U5F8</accession>
<name>A0ACC2U5F8_9FUNG</name>
<proteinExistence type="predicted"/>
<organism evidence="1 2">
    <name type="scientific">Entomophthora muscae</name>
    <dbReference type="NCBI Taxonomy" id="34485"/>
    <lineage>
        <taxon>Eukaryota</taxon>
        <taxon>Fungi</taxon>
        <taxon>Fungi incertae sedis</taxon>
        <taxon>Zoopagomycota</taxon>
        <taxon>Entomophthoromycotina</taxon>
        <taxon>Entomophthoromycetes</taxon>
        <taxon>Entomophthorales</taxon>
        <taxon>Entomophthoraceae</taxon>
        <taxon>Entomophthora</taxon>
    </lineage>
</organism>
<dbReference type="Proteomes" id="UP001165960">
    <property type="component" value="Unassembled WGS sequence"/>
</dbReference>
<gene>
    <name evidence="1" type="ORF">DSO57_1009196</name>
</gene>